<dbReference type="InterPro" id="IPR013087">
    <property type="entry name" value="Znf_C2H2_type"/>
</dbReference>
<dbReference type="OrthoDB" id="303107at2759"/>
<evidence type="ECO:0000313" key="4">
    <source>
        <dbReference type="Proteomes" id="UP001152300"/>
    </source>
</evidence>
<accession>A0A9X0AVS7</accession>
<dbReference type="EMBL" id="JAPEIS010000002">
    <property type="protein sequence ID" value="KAJ8069519.1"/>
    <property type="molecule type" value="Genomic_DNA"/>
</dbReference>
<feature type="domain" description="C2H2-type" evidence="2">
    <location>
        <begin position="196"/>
        <end position="222"/>
    </location>
</feature>
<dbReference type="GO" id="GO:0008270">
    <property type="term" value="F:zinc ion binding"/>
    <property type="evidence" value="ECO:0007669"/>
    <property type="project" value="UniProtKB-KW"/>
</dbReference>
<comment type="caution">
    <text evidence="3">The sequence shown here is derived from an EMBL/GenBank/DDBJ whole genome shotgun (WGS) entry which is preliminary data.</text>
</comment>
<sequence length="222" mass="25314">MGHDFSFHTWGEDTESWKERRYHFERLFRTALKLKSDSVITDDNYTFEFLSNQAYANKSFDEPDVPEGSWLRLSICAYKSKPLISQSEKESALVQTRNFLPSVTEDCICDYRKNVYLGVSPSQNTQRMLQPNRDVVNISATSDNDNEDSEQDILHPAESHVSEIAHNSRPAVVEVPTQSKSISQLPAQLSDMPSKYVCKTCKEEFSCASGLNSHERNGTFQE</sequence>
<keyword evidence="1" id="KW-0479">Metal-binding</keyword>
<keyword evidence="4" id="KW-1185">Reference proteome</keyword>
<dbReference type="PROSITE" id="PS50157">
    <property type="entry name" value="ZINC_FINGER_C2H2_2"/>
    <property type="match status" value="1"/>
</dbReference>
<dbReference type="Proteomes" id="UP001152300">
    <property type="component" value="Unassembled WGS sequence"/>
</dbReference>
<gene>
    <name evidence="3" type="ORF">OCU04_003170</name>
</gene>
<organism evidence="3 4">
    <name type="scientific">Sclerotinia nivalis</name>
    <dbReference type="NCBI Taxonomy" id="352851"/>
    <lineage>
        <taxon>Eukaryota</taxon>
        <taxon>Fungi</taxon>
        <taxon>Dikarya</taxon>
        <taxon>Ascomycota</taxon>
        <taxon>Pezizomycotina</taxon>
        <taxon>Leotiomycetes</taxon>
        <taxon>Helotiales</taxon>
        <taxon>Sclerotiniaceae</taxon>
        <taxon>Sclerotinia</taxon>
    </lineage>
</organism>
<proteinExistence type="predicted"/>
<evidence type="ECO:0000259" key="2">
    <source>
        <dbReference type="PROSITE" id="PS50157"/>
    </source>
</evidence>
<keyword evidence="1" id="KW-0863">Zinc-finger</keyword>
<name>A0A9X0AVS7_9HELO</name>
<reference evidence="3" key="1">
    <citation type="submission" date="2022-11" db="EMBL/GenBank/DDBJ databases">
        <title>Genome Resource of Sclerotinia nivalis Strain SnTB1, a Plant Pathogen Isolated from American Ginseng.</title>
        <authorList>
            <person name="Fan S."/>
        </authorList>
    </citation>
    <scope>NUCLEOTIDE SEQUENCE</scope>
    <source>
        <strain evidence="3">SnTB1</strain>
    </source>
</reference>
<dbReference type="AlphaFoldDB" id="A0A9X0AVS7"/>
<evidence type="ECO:0000313" key="3">
    <source>
        <dbReference type="EMBL" id="KAJ8069519.1"/>
    </source>
</evidence>
<protein>
    <recommendedName>
        <fullName evidence="2">C2H2-type domain-containing protein</fullName>
    </recommendedName>
</protein>
<evidence type="ECO:0000256" key="1">
    <source>
        <dbReference type="PROSITE-ProRule" id="PRU00042"/>
    </source>
</evidence>
<keyword evidence="1" id="KW-0862">Zinc</keyword>